<sequence length="339" mass="39790">MISRLFAFLLLFFIFSCGQKDQVTKNVTGAIYHWKSIYNPEAKDLKKLDDLQICKQYIRFFDIDRKGTEPASPKSVIRFRTLPLAEVIPVVYITNRTFQGLSETEIDTLATRTLTKIRSIADENEISFNSIQLDCDWSKSTQKAYFRLLRKIEEQLDNATELTSTLRLHQVKFMEQTGIPPASRVSLMLYNVGDWTNPLTPNSLFDPKIIDQYIYRIPEYPLPIDIALPIYQQTLVYRNNKLFTFMKSQSYEDVSKALRLKKIETSRNYVCLENGEFLNKSFRKGDIFRFESVDYEQLKLVNKAVKSRIQNQNTDLIFYHLDQNAVSQFSKKEFRRLLQ</sequence>
<comment type="caution">
    <text evidence="1">The sequence shown here is derived from an EMBL/GenBank/DDBJ whole genome shotgun (WGS) entry which is preliminary data.</text>
</comment>
<dbReference type="RefSeq" id="WP_055147135.1">
    <property type="nucleotide sequence ID" value="NZ_JXSZ01000006.1"/>
</dbReference>
<dbReference type="PATRIC" id="fig|1605367.3.peg.3277"/>
<dbReference type="EMBL" id="LGTQ01000006">
    <property type="protein sequence ID" value="KPM48792.1"/>
    <property type="molecule type" value="Genomic_DNA"/>
</dbReference>
<evidence type="ECO:0008006" key="3">
    <source>
        <dbReference type="Google" id="ProtNLM"/>
    </source>
</evidence>
<dbReference type="Proteomes" id="UP000050454">
    <property type="component" value="Unassembled WGS sequence"/>
</dbReference>
<dbReference type="PROSITE" id="PS51257">
    <property type="entry name" value="PROKAR_LIPOPROTEIN"/>
    <property type="match status" value="1"/>
</dbReference>
<proteinExistence type="predicted"/>
<reference evidence="1 2" key="1">
    <citation type="submission" date="2015-07" db="EMBL/GenBank/DDBJ databases">
        <title>The draft genome sequence of Leadbetterella sp. JN14-9.</title>
        <authorList>
            <person name="Liu Y."/>
            <person name="Du J."/>
            <person name="Shao Z."/>
        </authorList>
    </citation>
    <scope>NUCLEOTIDE SEQUENCE [LARGE SCALE GENOMIC DNA]</scope>
    <source>
        <strain evidence="1 2">JN14-9</strain>
    </source>
</reference>
<protein>
    <recommendedName>
        <fullName evidence="3">Lipoprotein</fullName>
    </recommendedName>
</protein>
<name>A0A0P7BVX0_9BACT</name>
<dbReference type="OrthoDB" id="634553at2"/>
<organism evidence="1 2">
    <name type="scientific">Jiulongibacter sediminis</name>
    <dbReference type="NCBI Taxonomy" id="1605367"/>
    <lineage>
        <taxon>Bacteria</taxon>
        <taxon>Pseudomonadati</taxon>
        <taxon>Bacteroidota</taxon>
        <taxon>Cytophagia</taxon>
        <taxon>Cytophagales</taxon>
        <taxon>Leadbetterellaceae</taxon>
        <taxon>Jiulongibacter</taxon>
    </lineage>
</organism>
<accession>A0A0P7BVX0</accession>
<evidence type="ECO:0000313" key="2">
    <source>
        <dbReference type="Proteomes" id="UP000050454"/>
    </source>
</evidence>
<evidence type="ECO:0000313" key="1">
    <source>
        <dbReference type="EMBL" id="KPM48792.1"/>
    </source>
</evidence>
<dbReference type="STRING" id="1605367.AFM12_09455"/>
<gene>
    <name evidence="1" type="ORF">AFM12_09455</name>
</gene>
<keyword evidence="2" id="KW-1185">Reference proteome</keyword>
<dbReference type="AlphaFoldDB" id="A0A0P7BVX0"/>